<evidence type="ECO:0000256" key="2">
    <source>
        <dbReference type="ARBA" id="ARBA00022679"/>
    </source>
</evidence>
<keyword evidence="3" id="KW-0680">Restriction system</keyword>
<dbReference type="InterPro" id="IPR029063">
    <property type="entry name" value="SAM-dependent_MTases_sf"/>
</dbReference>
<sequence>MQIDNEAEQLSIYDLDLWCGRMFQEPSPAEPQKERISGSSSRRSSELKSVVFQSLDLTPGAGNLLGEFYWELISPWRGDALTLNTGVSPREEKESSLSQILQDDPPDKYYLTRKACLGILRRAFERGKELPRKLNQALEIQSGVAPPADSVHNQQPPHTDQKDGSIEGFDGYNGDLTGAVAATLGVNCGMSTGRNGLIQPIAFAANQRDEVRDLHDVAGALGAQPGMKQQTFIAEGVVAKGNGDCFLTPERHTSLSAGGGQAGQGYPCVLTAGFSAGAGASAGSIGYGEELAPTLKGSASGNCMPSILCLNDQGGSVMECSLDITGTLRAQEHGHQPLVFDNHGQDTRFCGPVKSAQTVSATFGMGGNNQPLVVDENSSSDDPPPIAFELPAWNNAPPAQQETVFCITGNAIDRQPQNGGNGIGYQADLAYTLTATDHHAVFSRQRVDIFKDGEVTSTQSARQHKDATDLVLQGTDQPRLIRRLTPLECERLQGFPDGWTDIPNASDSSRYKALGNSVAIPCVDYVLFGIALVLLAG</sequence>
<dbReference type="EMBL" id="QEKK01000001">
    <property type="protein sequence ID" value="PVY59699.1"/>
    <property type="molecule type" value="Genomic_DNA"/>
</dbReference>
<dbReference type="Pfam" id="PF00145">
    <property type="entry name" value="DNA_methylase"/>
    <property type="match status" value="1"/>
</dbReference>
<gene>
    <name evidence="5" type="ORF">C7373_101213</name>
</gene>
<dbReference type="InterPro" id="IPR001525">
    <property type="entry name" value="C5_MeTfrase"/>
</dbReference>
<dbReference type="AlphaFoldDB" id="A0A2U1CFL3"/>
<proteinExistence type="predicted"/>
<dbReference type="GO" id="GO:0009307">
    <property type="term" value="P:DNA restriction-modification system"/>
    <property type="evidence" value="ECO:0007669"/>
    <property type="project" value="UniProtKB-KW"/>
</dbReference>
<evidence type="ECO:0000313" key="6">
    <source>
        <dbReference type="Proteomes" id="UP000245778"/>
    </source>
</evidence>
<evidence type="ECO:0000313" key="5">
    <source>
        <dbReference type="EMBL" id="PVY59699.1"/>
    </source>
</evidence>
<keyword evidence="2" id="KW-0808">Transferase</keyword>
<evidence type="ECO:0000256" key="4">
    <source>
        <dbReference type="SAM" id="MobiDB-lite"/>
    </source>
</evidence>
<dbReference type="Proteomes" id="UP000245778">
    <property type="component" value="Unassembled WGS sequence"/>
</dbReference>
<dbReference type="GO" id="GO:0032259">
    <property type="term" value="P:methylation"/>
    <property type="evidence" value="ECO:0007669"/>
    <property type="project" value="UniProtKB-KW"/>
</dbReference>
<evidence type="ECO:0000256" key="3">
    <source>
        <dbReference type="ARBA" id="ARBA00022747"/>
    </source>
</evidence>
<dbReference type="GO" id="GO:0008168">
    <property type="term" value="F:methyltransferase activity"/>
    <property type="evidence" value="ECO:0007669"/>
    <property type="project" value="UniProtKB-KW"/>
</dbReference>
<comment type="caution">
    <text evidence="5">The sequence shown here is derived from an EMBL/GenBank/DDBJ whole genome shotgun (WGS) entry which is preliminary data.</text>
</comment>
<accession>A0A2U1CFL3</accession>
<organism evidence="5 6">
    <name type="scientific">Intestinimonas butyriciproducens</name>
    <dbReference type="NCBI Taxonomy" id="1297617"/>
    <lineage>
        <taxon>Bacteria</taxon>
        <taxon>Bacillati</taxon>
        <taxon>Bacillota</taxon>
        <taxon>Clostridia</taxon>
        <taxon>Eubacteriales</taxon>
        <taxon>Intestinimonas</taxon>
    </lineage>
</organism>
<evidence type="ECO:0000256" key="1">
    <source>
        <dbReference type="ARBA" id="ARBA00022603"/>
    </source>
</evidence>
<name>A0A2U1CFL3_9FIRM</name>
<dbReference type="SUPFAM" id="SSF53335">
    <property type="entry name" value="S-adenosyl-L-methionine-dependent methyltransferases"/>
    <property type="match status" value="1"/>
</dbReference>
<keyword evidence="1 5" id="KW-0489">Methyltransferase</keyword>
<reference evidence="5 6" key="1">
    <citation type="submission" date="2018-04" db="EMBL/GenBank/DDBJ databases">
        <title>Genomic Encyclopedia of Type Strains, Phase IV (KMG-IV): sequencing the most valuable type-strain genomes for metagenomic binning, comparative biology and taxonomic classification.</title>
        <authorList>
            <person name="Goeker M."/>
        </authorList>
    </citation>
    <scope>NUCLEOTIDE SEQUENCE [LARGE SCALE GENOMIC DNA]</scope>
    <source>
        <strain evidence="5 6">DSM 26588</strain>
    </source>
</reference>
<protein>
    <submittedName>
        <fullName evidence="5">C-5 cytosine-specific DNA methylase</fullName>
    </submittedName>
</protein>
<dbReference type="Gene3D" id="3.90.120.30">
    <property type="match status" value="1"/>
</dbReference>
<feature type="region of interest" description="Disordered" evidence="4">
    <location>
        <begin position="145"/>
        <end position="169"/>
    </location>
</feature>